<protein>
    <submittedName>
        <fullName evidence="4">Transcriptional regulator</fullName>
    </submittedName>
</protein>
<dbReference type="KEGG" id="pbk:Back11_40680"/>
<name>A0A3G9JCQ0_9BACL</name>
<dbReference type="OrthoDB" id="2582835at2"/>
<dbReference type="PRINTS" id="PR00032">
    <property type="entry name" value="HTHARAC"/>
</dbReference>
<sequence>MGDLFEVDVKKEHESTSKNLQETAFARGVRLMPFSSLVTESETPIYVNRAHESFDLLMHSHDFIEICLVAEGTGVHYIGSQQIQVARGDMFFIPIGVSHVFRPQSTTKGRTLIIYNCTFREELFHKLLQAVPLEPDMIRSLAELNEQQRWLHFHDHNEEGQYLFRRLHLEFTTRRSGFAASLCASTIELLITVFRSLTPQEPKDNHLSAAWMNELLGYLRSNCAMELHAGQIAAQLGISGRHFQRSFKKQTGMTFLEYIQNARIDQSCQLLLSTTDKITHIAAIVGYHDIKYFNALFKKKTGVTPRQYRTYSGPA</sequence>
<organism evidence="4 5">
    <name type="scientific">Paenibacillus baekrokdamisoli</name>
    <dbReference type="NCBI Taxonomy" id="1712516"/>
    <lineage>
        <taxon>Bacteria</taxon>
        <taxon>Bacillati</taxon>
        <taxon>Bacillota</taxon>
        <taxon>Bacilli</taxon>
        <taxon>Bacillales</taxon>
        <taxon>Paenibacillaceae</taxon>
        <taxon>Paenibacillus</taxon>
    </lineage>
</organism>
<dbReference type="InterPro" id="IPR011051">
    <property type="entry name" value="RmlC_Cupin_sf"/>
</dbReference>
<dbReference type="Pfam" id="PF02311">
    <property type="entry name" value="AraC_binding"/>
    <property type="match status" value="1"/>
</dbReference>
<dbReference type="GO" id="GO:0043565">
    <property type="term" value="F:sequence-specific DNA binding"/>
    <property type="evidence" value="ECO:0007669"/>
    <property type="project" value="InterPro"/>
</dbReference>
<keyword evidence="1" id="KW-0805">Transcription regulation</keyword>
<dbReference type="PANTHER" id="PTHR43280:SF28">
    <property type="entry name" value="HTH-TYPE TRANSCRIPTIONAL ACTIVATOR RHAS"/>
    <property type="match status" value="1"/>
</dbReference>
<dbReference type="InterPro" id="IPR009057">
    <property type="entry name" value="Homeodomain-like_sf"/>
</dbReference>
<proteinExistence type="predicted"/>
<keyword evidence="2" id="KW-0238">DNA-binding</keyword>
<keyword evidence="5" id="KW-1185">Reference proteome</keyword>
<dbReference type="InterPro" id="IPR020449">
    <property type="entry name" value="Tscrpt_reg_AraC-type_HTH"/>
</dbReference>
<dbReference type="RefSeq" id="WP_125661278.1">
    <property type="nucleotide sequence ID" value="NZ_AP019308.1"/>
</dbReference>
<dbReference type="InterPro" id="IPR014710">
    <property type="entry name" value="RmlC-like_jellyroll"/>
</dbReference>
<evidence type="ECO:0000313" key="4">
    <source>
        <dbReference type="EMBL" id="BBH22723.1"/>
    </source>
</evidence>
<dbReference type="Gene3D" id="1.10.10.60">
    <property type="entry name" value="Homeodomain-like"/>
    <property type="match status" value="2"/>
</dbReference>
<dbReference type="SUPFAM" id="SSF51182">
    <property type="entry name" value="RmlC-like cupins"/>
    <property type="match status" value="1"/>
</dbReference>
<evidence type="ECO:0000256" key="1">
    <source>
        <dbReference type="ARBA" id="ARBA00023015"/>
    </source>
</evidence>
<evidence type="ECO:0000256" key="3">
    <source>
        <dbReference type="ARBA" id="ARBA00023163"/>
    </source>
</evidence>
<dbReference type="GO" id="GO:0003700">
    <property type="term" value="F:DNA-binding transcription factor activity"/>
    <property type="evidence" value="ECO:0007669"/>
    <property type="project" value="InterPro"/>
</dbReference>
<dbReference type="SUPFAM" id="SSF46689">
    <property type="entry name" value="Homeodomain-like"/>
    <property type="match status" value="2"/>
</dbReference>
<dbReference type="PANTHER" id="PTHR43280">
    <property type="entry name" value="ARAC-FAMILY TRANSCRIPTIONAL REGULATOR"/>
    <property type="match status" value="1"/>
</dbReference>
<keyword evidence="3" id="KW-0804">Transcription</keyword>
<dbReference type="SMART" id="SM00342">
    <property type="entry name" value="HTH_ARAC"/>
    <property type="match status" value="1"/>
</dbReference>
<reference evidence="4 5" key="1">
    <citation type="submission" date="2018-11" db="EMBL/GenBank/DDBJ databases">
        <title>Complete genome sequence of Paenibacillus baekrokdamisoli strain KCTC 33723.</title>
        <authorList>
            <person name="Kang S.W."/>
            <person name="Lee K.C."/>
            <person name="Kim K.K."/>
            <person name="Kim J.S."/>
            <person name="Kim D.S."/>
            <person name="Ko S.H."/>
            <person name="Yang S.H."/>
            <person name="Lee J.S."/>
        </authorList>
    </citation>
    <scope>NUCLEOTIDE SEQUENCE [LARGE SCALE GENOMIC DNA]</scope>
    <source>
        <strain evidence="4 5">KCTC 33723</strain>
    </source>
</reference>
<evidence type="ECO:0000313" key="5">
    <source>
        <dbReference type="Proteomes" id="UP000275368"/>
    </source>
</evidence>
<dbReference type="InterPro" id="IPR018060">
    <property type="entry name" value="HTH_AraC"/>
</dbReference>
<accession>A0A3G9JCQ0</accession>
<dbReference type="Proteomes" id="UP000275368">
    <property type="component" value="Chromosome"/>
</dbReference>
<evidence type="ECO:0000256" key="2">
    <source>
        <dbReference type="ARBA" id="ARBA00023125"/>
    </source>
</evidence>
<dbReference type="Gene3D" id="2.60.120.10">
    <property type="entry name" value="Jelly Rolls"/>
    <property type="match status" value="1"/>
</dbReference>
<dbReference type="AlphaFoldDB" id="A0A3G9JCQ0"/>
<dbReference type="PROSITE" id="PS01124">
    <property type="entry name" value="HTH_ARAC_FAMILY_2"/>
    <property type="match status" value="1"/>
</dbReference>
<gene>
    <name evidence="4" type="ORF">Back11_40680</name>
</gene>
<dbReference type="InterPro" id="IPR003313">
    <property type="entry name" value="AraC-bd"/>
</dbReference>
<dbReference type="Pfam" id="PF12833">
    <property type="entry name" value="HTH_18"/>
    <property type="match status" value="1"/>
</dbReference>
<dbReference type="EMBL" id="AP019308">
    <property type="protein sequence ID" value="BBH22723.1"/>
    <property type="molecule type" value="Genomic_DNA"/>
</dbReference>